<accession>A0A7J5DVF2</accession>
<dbReference type="EMBL" id="WBVM01000002">
    <property type="protein sequence ID" value="KAB2809242.1"/>
    <property type="molecule type" value="Genomic_DNA"/>
</dbReference>
<dbReference type="Proteomes" id="UP000449906">
    <property type="component" value="Unassembled WGS sequence"/>
</dbReference>
<gene>
    <name evidence="1" type="ORF">F9L07_19570</name>
</gene>
<dbReference type="AlphaFoldDB" id="A0A7J5DVF2"/>
<evidence type="ECO:0000313" key="2">
    <source>
        <dbReference type="Proteomes" id="UP000449906"/>
    </source>
</evidence>
<reference evidence="1 2" key="1">
    <citation type="submission" date="2019-09" db="EMBL/GenBank/DDBJ databases">
        <title>Pimelobacter sp. isolated from Paulinella.</title>
        <authorList>
            <person name="Jeong S.E."/>
        </authorList>
    </citation>
    <scope>NUCLEOTIDE SEQUENCE [LARGE SCALE GENOMIC DNA]</scope>
    <source>
        <strain evidence="1 2">Pch-N</strain>
    </source>
</reference>
<sequence>MPYLNIDDGMDEHEKVEALSDAAFRLHMSAMLFCSRKLTDGFVSLSRARRLTASGGDGTAAELVKAGVWHDIGEGCPSADCVEARTCQESGRPGHYLVHDFLQWNHSAHWWTERRRRDQERQAEWRRKRGKEPKKVRK</sequence>
<name>A0A7J5DVF2_NOCSI</name>
<organism evidence="1 2">
    <name type="scientific">Nocardioides simplex</name>
    <name type="common">Arthrobacter simplex</name>
    <dbReference type="NCBI Taxonomy" id="2045"/>
    <lineage>
        <taxon>Bacteria</taxon>
        <taxon>Bacillati</taxon>
        <taxon>Actinomycetota</taxon>
        <taxon>Actinomycetes</taxon>
        <taxon>Propionibacteriales</taxon>
        <taxon>Nocardioidaceae</taxon>
        <taxon>Pimelobacter</taxon>
    </lineage>
</organism>
<comment type="caution">
    <text evidence="1">The sequence shown here is derived from an EMBL/GenBank/DDBJ whole genome shotgun (WGS) entry which is preliminary data.</text>
</comment>
<proteinExistence type="predicted"/>
<protein>
    <submittedName>
        <fullName evidence="1">Uncharacterized protein</fullName>
    </submittedName>
</protein>
<dbReference type="RefSeq" id="WP_151581447.1">
    <property type="nucleotide sequence ID" value="NZ_WBVM01000002.1"/>
</dbReference>
<evidence type="ECO:0000313" key="1">
    <source>
        <dbReference type="EMBL" id="KAB2809242.1"/>
    </source>
</evidence>